<dbReference type="EMBL" id="SMKZ01000048">
    <property type="protein sequence ID" value="TDE00603.1"/>
    <property type="molecule type" value="Genomic_DNA"/>
</dbReference>
<keyword evidence="2" id="KW-0378">Hydrolase</keyword>
<dbReference type="Proteomes" id="UP000294739">
    <property type="component" value="Unassembled WGS sequence"/>
</dbReference>
<sequence length="239" mass="25250">MYDGVVERLPGVRVIRPDLRGFGTAPEPGGEQPTIDRYADDVAELLDREGVERAVVGGLSMGGYVTMAMLRRHPGRVAGVVLMDTKASADTGEARVNRERIAAAVLQHGTRTLRPMVDTLLGDTTRRERPAIVARVSAWLDAARPRGVAWAQRAMAARPASFDTLRTASAAGVPGAVVVGAEDTLAGEDDARAMAAAFQSFTQVHVIAAAGHLSAVENPDAVAAAVHGVLDTWQDLPRT</sequence>
<organism evidence="2 3">
    <name type="scientific">Jiangella asiatica</name>
    <dbReference type="NCBI Taxonomy" id="2530372"/>
    <lineage>
        <taxon>Bacteria</taxon>
        <taxon>Bacillati</taxon>
        <taxon>Actinomycetota</taxon>
        <taxon>Actinomycetes</taxon>
        <taxon>Jiangellales</taxon>
        <taxon>Jiangellaceae</taxon>
        <taxon>Jiangella</taxon>
    </lineage>
</organism>
<dbReference type="InterPro" id="IPR029058">
    <property type="entry name" value="AB_hydrolase_fold"/>
</dbReference>
<evidence type="ECO:0000259" key="1">
    <source>
        <dbReference type="Pfam" id="PF12697"/>
    </source>
</evidence>
<dbReference type="AlphaFoldDB" id="A0A4R5CSF3"/>
<dbReference type="OrthoDB" id="9785847at2"/>
<evidence type="ECO:0000313" key="3">
    <source>
        <dbReference type="Proteomes" id="UP000294739"/>
    </source>
</evidence>
<dbReference type="InterPro" id="IPR000073">
    <property type="entry name" value="AB_hydrolase_1"/>
</dbReference>
<comment type="caution">
    <text evidence="2">The sequence shown here is derived from an EMBL/GenBank/DDBJ whole genome shotgun (WGS) entry which is preliminary data.</text>
</comment>
<feature type="domain" description="AB hydrolase-1" evidence="1">
    <location>
        <begin position="10"/>
        <end position="225"/>
    </location>
</feature>
<dbReference type="GO" id="GO:0016787">
    <property type="term" value="F:hydrolase activity"/>
    <property type="evidence" value="ECO:0007669"/>
    <property type="project" value="UniProtKB-KW"/>
</dbReference>
<dbReference type="PANTHER" id="PTHR43194:SF2">
    <property type="entry name" value="PEROXISOMAL MEMBRANE PROTEIN LPX1"/>
    <property type="match status" value="1"/>
</dbReference>
<dbReference type="PRINTS" id="PR00412">
    <property type="entry name" value="EPOXHYDRLASE"/>
</dbReference>
<name>A0A4R5CSF3_9ACTN</name>
<dbReference type="InterPro" id="IPR050228">
    <property type="entry name" value="Carboxylesterase_BioH"/>
</dbReference>
<protein>
    <submittedName>
        <fullName evidence="2">Alpha/beta fold hydrolase</fullName>
    </submittedName>
</protein>
<evidence type="ECO:0000313" key="2">
    <source>
        <dbReference type="EMBL" id="TDE00603.1"/>
    </source>
</evidence>
<dbReference type="SUPFAM" id="SSF53474">
    <property type="entry name" value="alpha/beta-Hydrolases"/>
    <property type="match status" value="1"/>
</dbReference>
<keyword evidence="3" id="KW-1185">Reference proteome</keyword>
<dbReference type="PRINTS" id="PR00111">
    <property type="entry name" value="ABHYDROLASE"/>
</dbReference>
<dbReference type="Pfam" id="PF12697">
    <property type="entry name" value="Abhydrolase_6"/>
    <property type="match status" value="1"/>
</dbReference>
<dbReference type="Gene3D" id="3.40.50.1820">
    <property type="entry name" value="alpha/beta hydrolase"/>
    <property type="match status" value="1"/>
</dbReference>
<reference evidence="2 3" key="1">
    <citation type="submission" date="2019-03" db="EMBL/GenBank/DDBJ databases">
        <title>Draft genome sequences of novel Actinobacteria.</title>
        <authorList>
            <person name="Sahin N."/>
            <person name="Ay H."/>
            <person name="Saygin H."/>
        </authorList>
    </citation>
    <scope>NUCLEOTIDE SEQUENCE [LARGE SCALE GENOMIC DNA]</scope>
    <source>
        <strain evidence="2 3">5K138</strain>
    </source>
</reference>
<dbReference type="InParanoid" id="A0A4R5CSF3"/>
<accession>A0A4R5CSF3</accession>
<dbReference type="InterPro" id="IPR000639">
    <property type="entry name" value="Epox_hydrolase-like"/>
</dbReference>
<dbReference type="PANTHER" id="PTHR43194">
    <property type="entry name" value="HYDROLASE ALPHA/BETA FOLD FAMILY"/>
    <property type="match status" value="1"/>
</dbReference>
<gene>
    <name evidence="2" type="ORF">E1269_24970</name>
</gene>
<proteinExistence type="predicted"/>